<comment type="caution">
    <text evidence="3">The sequence shown here is derived from an EMBL/GenBank/DDBJ whole genome shotgun (WGS) entry which is preliminary data.</text>
</comment>
<dbReference type="PANTHER" id="PTHR24095">
    <property type="entry name" value="ACETYL-COENZYME A SYNTHETASE"/>
    <property type="match status" value="1"/>
</dbReference>
<evidence type="ECO:0000313" key="3">
    <source>
        <dbReference type="EMBL" id="HBC36905.1"/>
    </source>
</evidence>
<dbReference type="SUPFAM" id="SSF56801">
    <property type="entry name" value="Acetyl-CoA synthetase-like"/>
    <property type="match status" value="1"/>
</dbReference>
<sequence>MSLPEYTDVYNNFDPAALEADILDGRLDSGLNVCHEICDKWADDPSRVALYYETEDGGDGTLTFAELKEASARFANYLKSQGIGKGDRVAALLPRTPELLIVIAGTLRAGAVYQPLFTAFGSGAIEYRFERAST</sequence>
<feature type="domain" description="AMP-dependent synthetase/ligase" evidence="2">
    <location>
        <begin position="42"/>
        <end position="132"/>
    </location>
</feature>
<dbReference type="PANTHER" id="PTHR24095:SF14">
    <property type="entry name" value="ACETYL-COENZYME A SYNTHETASE 1"/>
    <property type="match status" value="1"/>
</dbReference>
<evidence type="ECO:0000259" key="2">
    <source>
        <dbReference type="Pfam" id="PF00501"/>
    </source>
</evidence>
<evidence type="ECO:0000256" key="1">
    <source>
        <dbReference type="ARBA" id="ARBA00022990"/>
    </source>
</evidence>
<dbReference type="Pfam" id="PF00501">
    <property type="entry name" value="AMP-binding"/>
    <property type="match status" value="1"/>
</dbReference>
<dbReference type="AlphaFoldDB" id="A0A352IZM2"/>
<dbReference type="EMBL" id="DNNA01000332">
    <property type="protein sequence ID" value="HBC36905.1"/>
    <property type="molecule type" value="Genomic_DNA"/>
</dbReference>
<keyword evidence="1" id="KW-0007">Acetylation</keyword>
<dbReference type="GO" id="GO:0006085">
    <property type="term" value="P:acetyl-CoA biosynthetic process"/>
    <property type="evidence" value="ECO:0007669"/>
    <property type="project" value="TreeGrafter"/>
</dbReference>
<gene>
    <name evidence="3" type="ORF">DC045_21880</name>
</gene>
<dbReference type="GO" id="GO:0003987">
    <property type="term" value="F:acetate-CoA ligase activity"/>
    <property type="evidence" value="ECO:0007669"/>
    <property type="project" value="TreeGrafter"/>
</dbReference>
<dbReference type="InterPro" id="IPR000873">
    <property type="entry name" value="AMP-dep_synth/lig_dom"/>
</dbReference>
<dbReference type="InterPro" id="IPR042099">
    <property type="entry name" value="ANL_N_sf"/>
</dbReference>
<accession>A0A352IZM2</accession>
<evidence type="ECO:0000313" key="4">
    <source>
        <dbReference type="Proteomes" id="UP000263489"/>
    </source>
</evidence>
<protein>
    <submittedName>
        <fullName evidence="3">AMP-binding protein</fullName>
    </submittedName>
</protein>
<proteinExistence type="predicted"/>
<feature type="non-terminal residue" evidence="3">
    <location>
        <position position="134"/>
    </location>
</feature>
<name>A0A352IZM2_9GAMM</name>
<organism evidence="3 4">
    <name type="scientific">Marinobacter adhaerens</name>
    <dbReference type="NCBI Taxonomy" id="1033846"/>
    <lineage>
        <taxon>Bacteria</taxon>
        <taxon>Pseudomonadati</taxon>
        <taxon>Pseudomonadota</taxon>
        <taxon>Gammaproteobacteria</taxon>
        <taxon>Pseudomonadales</taxon>
        <taxon>Marinobacteraceae</taxon>
        <taxon>Marinobacter</taxon>
    </lineage>
</organism>
<dbReference type="GO" id="GO:0005829">
    <property type="term" value="C:cytosol"/>
    <property type="evidence" value="ECO:0007669"/>
    <property type="project" value="TreeGrafter"/>
</dbReference>
<reference evidence="3 4" key="1">
    <citation type="journal article" date="2018" name="Nat. Biotechnol.">
        <title>A standardized bacterial taxonomy based on genome phylogeny substantially revises the tree of life.</title>
        <authorList>
            <person name="Parks D.H."/>
            <person name="Chuvochina M."/>
            <person name="Waite D.W."/>
            <person name="Rinke C."/>
            <person name="Skarshewski A."/>
            <person name="Chaumeil P.A."/>
            <person name="Hugenholtz P."/>
        </authorList>
    </citation>
    <scope>NUCLEOTIDE SEQUENCE [LARGE SCALE GENOMIC DNA]</scope>
    <source>
        <strain evidence="3">UBA9380</strain>
    </source>
</reference>
<dbReference type="Proteomes" id="UP000263489">
    <property type="component" value="Unassembled WGS sequence"/>
</dbReference>
<dbReference type="Gene3D" id="3.40.50.12780">
    <property type="entry name" value="N-terminal domain of ligase-like"/>
    <property type="match status" value="1"/>
</dbReference>